<dbReference type="PANTHER" id="PTHR42718">
    <property type="entry name" value="MAJOR FACILITATOR SUPERFAMILY MULTIDRUG TRANSPORTER MFSC"/>
    <property type="match status" value="1"/>
</dbReference>
<name>A0ABV5VMA4_9ACTN</name>
<feature type="transmembrane region" description="Helical" evidence="8">
    <location>
        <begin position="21"/>
        <end position="40"/>
    </location>
</feature>
<evidence type="ECO:0000256" key="1">
    <source>
        <dbReference type="ARBA" id="ARBA00004651"/>
    </source>
</evidence>
<comment type="caution">
    <text evidence="10">The sequence shown here is derived from an EMBL/GenBank/DDBJ whole genome shotgun (WGS) entry which is preliminary data.</text>
</comment>
<dbReference type="PANTHER" id="PTHR42718:SF46">
    <property type="entry name" value="BLR6921 PROTEIN"/>
    <property type="match status" value="1"/>
</dbReference>
<dbReference type="Gene3D" id="1.20.1720.10">
    <property type="entry name" value="Multidrug resistance protein D"/>
    <property type="match status" value="1"/>
</dbReference>
<proteinExistence type="predicted"/>
<keyword evidence="3" id="KW-1003">Cell membrane</keyword>
<evidence type="ECO:0000256" key="6">
    <source>
        <dbReference type="ARBA" id="ARBA00023136"/>
    </source>
</evidence>
<feature type="transmembrane region" description="Helical" evidence="8">
    <location>
        <begin position="447"/>
        <end position="469"/>
    </location>
</feature>
<dbReference type="InterPro" id="IPR011701">
    <property type="entry name" value="MFS"/>
</dbReference>
<dbReference type="InterPro" id="IPR036259">
    <property type="entry name" value="MFS_trans_sf"/>
</dbReference>
<accession>A0ABV5VMA4</accession>
<evidence type="ECO:0000256" key="5">
    <source>
        <dbReference type="ARBA" id="ARBA00022989"/>
    </source>
</evidence>
<dbReference type="NCBIfam" id="TIGR00711">
    <property type="entry name" value="efflux_EmrB"/>
    <property type="match status" value="1"/>
</dbReference>
<keyword evidence="4 8" id="KW-0812">Transmembrane</keyword>
<dbReference type="Pfam" id="PF07690">
    <property type="entry name" value="MFS_1"/>
    <property type="match status" value="1"/>
</dbReference>
<feature type="transmembrane region" description="Helical" evidence="8">
    <location>
        <begin position="91"/>
        <end position="110"/>
    </location>
</feature>
<evidence type="ECO:0000256" key="3">
    <source>
        <dbReference type="ARBA" id="ARBA00022475"/>
    </source>
</evidence>
<reference evidence="10 11" key="1">
    <citation type="submission" date="2024-09" db="EMBL/GenBank/DDBJ databases">
        <authorList>
            <person name="Sun Q."/>
            <person name="Mori K."/>
        </authorList>
    </citation>
    <scope>NUCLEOTIDE SEQUENCE [LARGE SCALE GENOMIC DNA]</scope>
    <source>
        <strain evidence="10 11">JCM 10918</strain>
    </source>
</reference>
<comment type="subcellular location">
    <subcellularLocation>
        <location evidence="1">Cell membrane</location>
        <topology evidence="1">Multi-pass membrane protein</topology>
    </subcellularLocation>
</comment>
<dbReference type="EMBL" id="JBHMAR010000064">
    <property type="protein sequence ID" value="MFB9738946.1"/>
    <property type="molecule type" value="Genomic_DNA"/>
</dbReference>
<feature type="transmembrane region" description="Helical" evidence="8">
    <location>
        <begin position="373"/>
        <end position="395"/>
    </location>
</feature>
<feature type="transmembrane region" description="Helical" evidence="8">
    <location>
        <begin position="243"/>
        <end position="260"/>
    </location>
</feature>
<gene>
    <name evidence="10" type="ORF">ACFFRO_28145</name>
</gene>
<feature type="transmembrane region" description="Helical" evidence="8">
    <location>
        <begin position="312"/>
        <end position="332"/>
    </location>
</feature>
<feature type="domain" description="Major facilitator superfamily (MFS) profile" evidence="9">
    <location>
        <begin position="25"/>
        <end position="473"/>
    </location>
</feature>
<dbReference type="Gene3D" id="1.20.1250.20">
    <property type="entry name" value="MFS general substrate transporter like domains"/>
    <property type="match status" value="1"/>
</dbReference>
<keyword evidence="5 8" id="KW-1133">Transmembrane helix</keyword>
<dbReference type="InterPro" id="IPR020846">
    <property type="entry name" value="MFS_dom"/>
</dbReference>
<feature type="transmembrane region" description="Helical" evidence="8">
    <location>
        <begin position="416"/>
        <end position="435"/>
    </location>
</feature>
<keyword evidence="11" id="KW-1185">Reference proteome</keyword>
<feature type="transmembrane region" description="Helical" evidence="8">
    <location>
        <begin position="344"/>
        <end position="361"/>
    </location>
</feature>
<feature type="transmembrane region" description="Helical" evidence="8">
    <location>
        <begin position="150"/>
        <end position="172"/>
    </location>
</feature>
<feature type="transmembrane region" description="Helical" evidence="8">
    <location>
        <begin position="116"/>
        <end position="138"/>
    </location>
</feature>
<evidence type="ECO:0000313" key="11">
    <source>
        <dbReference type="Proteomes" id="UP001589703"/>
    </source>
</evidence>
<dbReference type="Proteomes" id="UP001589703">
    <property type="component" value="Unassembled WGS sequence"/>
</dbReference>
<sequence>MTRMLEAADTPTGVPRRPAPPAWLVVTLACAGQFLVVLDVSVVNTALPSMRAALGLSDSGLQWVVNAYAIAFAGFLLLGGRAGDLFGRKRMFLLGLALFTLASLGGGLAQDGWQLLLARAVQGLGAAVLAPSTLTLLTDAVPEGPARARAIATWSAVGGGGGAAGGLVGGVLVDALSWRWVLLINVPVGAVALLGALRWLPESRTHDRRRLDLPGAVLVTAGLATVAYGISQTENEGWTALQAMLPLTAGAALIALFLAVEARTPAPLMPLRLLSVRSVASANTAMFLSGAAMFCMWYFMTLYAQNALGYTPLEAGAALVPSSLAVVLGSKLAPRLMRRTGPRATAVLGTLVAASGFAWQSTMTAHGDYLTGILLPGILMMLGAGLATTPLASLATSGAAPEEAGLVSGLVNTSRTMGGSVGLAVMSTIAAGRTAGGTTPQALTDGYALAFRTSTAVLLAGAVLMLLWLPRPKRTEPAAPVPAQKAGNSSRR</sequence>
<evidence type="ECO:0000256" key="8">
    <source>
        <dbReference type="SAM" id="Phobius"/>
    </source>
</evidence>
<dbReference type="PROSITE" id="PS51257">
    <property type="entry name" value="PROKAR_LIPOPROTEIN"/>
    <property type="match status" value="1"/>
</dbReference>
<evidence type="ECO:0000313" key="10">
    <source>
        <dbReference type="EMBL" id="MFB9738946.1"/>
    </source>
</evidence>
<keyword evidence="7" id="KW-0046">Antibiotic resistance</keyword>
<dbReference type="CDD" id="cd17321">
    <property type="entry name" value="MFS_MMR_MDR_like"/>
    <property type="match status" value="1"/>
</dbReference>
<keyword evidence="6 8" id="KW-0472">Membrane</keyword>
<feature type="transmembrane region" description="Helical" evidence="8">
    <location>
        <begin position="178"/>
        <end position="199"/>
    </location>
</feature>
<feature type="transmembrane region" description="Helical" evidence="8">
    <location>
        <begin position="280"/>
        <end position="300"/>
    </location>
</feature>
<feature type="transmembrane region" description="Helical" evidence="8">
    <location>
        <begin position="60"/>
        <end position="79"/>
    </location>
</feature>
<organism evidence="10 11">
    <name type="scientific">Streptomyces thermocoprophilus</name>
    <dbReference type="NCBI Taxonomy" id="78356"/>
    <lineage>
        <taxon>Bacteria</taxon>
        <taxon>Bacillati</taxon>
        <taxon>Actinomycetota</taxon>
        <taxon>Actinomycetes</taxon>
        <taxon>Kitasatosporales</taxon>
        <taxon>Streptomycetaceae</taxon>
        <taxon>Streptomyces</taxon>
    </lineage>
</organism>
<evidence type="ECO:0000259" key="9">
    <source>
        <dbReference type="PROSITE" id="PS50850"/>
    </source>
</evidence>
<keyword evidence="2" id="KW-0813">Transport</keyword>
<evidence type="ECO:0000256" key="7">
    <source>
        <dbReference type="ARBA" id="ARBA00023251"/>
    </source>
</evidence>
<evidence type="ECO:0000256" key="2">
    <source>
        <dbReference type="ARBA" id="ARBA00022448"/>
    </source>
</evidence>
<dbReference type="RefSeq" id="WP_385860160.1">
    <property type="nucleotide sequence ID" value="NZ_JBHMAR010000064.1"/>
</dbReference>
<protein>
    <submittedName>
        <fullName evidence="10">MFS transporter</fullName>
    </submittedName>
</protein>
<feature type="transmembrane region" description="Helical" evidence="8">
    <location>
        <begin position="211"/>
        <end position="231"/>
    </location>
</feature>
<dbReference type="PROSITE" id="PS50850">
    <property type="entry name" value="MFS"/>
    <property type="match status" value="1"/>
</dbReference>
<dbReference type="InterPro" id="IPR004638">
    <property type="entry name" value="EmrB-like"/>
</dbReference>
<evidence type="ECO:0000256" key="4">
    <source>
        <dbReference type="ARBA" id="ARBA00022692"/>
    </source>
</evidence>
<dbReference type="SUPFAM" id="SSF103473">
    <property type="entry name" value="MFS general substrate transporter"/>
    <property type="match status" value="1"/>
</dbReference>